<dbReference type="AlphaFoldDB" id="A0A318IKQ4"/>
<dbReference type="OrthoDB" id="8781269at2"/>
<evidence type="ECO:0000256" key="1">
    <source>
        <dbReference type="SAM" id="SignalP"/>
    </source>
</evidence>
<keyword evidence="1" id="KW-0732">Signal</keyword>
<name>A0A318IKQ4_9BURK</name>
<protein>
    <submittedName>
        <fullName evidence="2">Uncharacterized protein</fullName>
    </submittedName>
</protein>
<feature type="signal peptide" evidence="1">
    <location>
        <begin position="1"/>
        <end position="36"/>
    </location>
</feature>
<reference evidence="2 3" key="1">
    <citation type="submission" date="2018-05" db="EMBL/GenBank/DDBJ databases">
        <title>Genomic Encyclopedia of Type Strains, Phase IV (KMG-IV): sequencing the most valuable type-strain genomes for metagenomic binning, comparative biology and taxonomic classification.</title>
        <authorList>
            <person name="Goeker M."/>
        </authorList>
    </citation>
    <scope>NUCLEOTIDE SEQUENCE [LARGE SCALE GENOMIC DNA]</scope>
    <source>
        <strain evidence="2 3">DSM 19792</strain>
    </source>
</reference>
<keyword evidence="3" id="KW-1185">Reference proteome</keyword>
<dbReference type="EMBL" id="QJKB01000028">
    <property type="protein sequence ID" value="PXX33736.1"/>
    <property type="molecule type" value="Genomic_DNA"/>
</dbReference>
<comment type="caution">
    <text evidence="2">The sequence shown here is derived from an EMBL/GenBank/DDBJ whole genome shotgun (WGS) entry which is preliminary data.</text>
</comment>
<sequence>MIKIILTQPGTMQTNFLLSRACMIAMVIATVMTASACKPAAQQASAQAAQVSQVPQAQQTQQAPAASLIQVDAASAAISHAPTAATYSGPFGLAMAISETELASTLGFVKSTKGPHLFEGQPPAPLAEFSDYFAVTAPISGICKLGASRSITAVSGTGEQIKAAADRIAQALEQQYGKPSFKKDKVKTDLYSRRPQFWMVGLKEGSVSYGYLWANGKTEHELPDNILNIIVFAQAHAINRGEVGVSYEFANYADCQKEWRKEKGRKS</sequence>
<organism evidence="2 3">
    <name type="scientific">Undibacterium pigrum</name>
    <dbReference type="NCBI Taxonomy" id="401470"/>
    <lineage>
        <taxon>Bacteria</taxon>
        <taxon>Pseudomonadati</taxon>
        <taxon>Pseudomonadota</taxon>
        <taxon>Betaproteobacteria</taxon>
        <taxon>Burkholderiales</taxon>
        <taxon>Oxalobacteraceae</taxon>
        <taxon>Undibacterium</taxon>
    </lineage>
</organism>
<evidence type="ECO:0000313" key="3">
    <source>
        <dbReference type="Proteomes" id="UP000247792"/>
    </source>
</evidence>
<feature type="chain" id="PRO_5016244673" evidence="1">
    <location>
        <begin position="37"/>
        <end position="267"/>
    </location>
</feature>
<gene>
    <name evidence="2" type="ORF">DFR42_12811</name>
</gene>
<proteinExistence type="predicted"/>
<dbReference type="Proteomes" id="UP000247792">
    <property type="component" value="Unassembled WGS sequence"/>
</dbReference>
<accession>A0A318IKQ4</accession>
<evidence type="ECO:0000313" key="2">
    <source>
        <dbReference type="EMBL" id="PXX33736.1"/>
    </source>
</evidence>